<evidence type="ECO:0000313" key="2">
    <source>
        <dbReference type="Proteomes" id="UP000499080"/>
    </source>
</evidence>
<protein>
    <submittedName>
        <fullName evidence="1">Uncharacterized protein</fullName>
    </submittedName>
</protein>
<dbReference type="AlphaFoldDB" id="A0A4Y2IS31"/>
<dbReference type="Proteomes" id="UP000499080">
    <property type="component" value="Unassembled WGS sequence"/>
</dbReference>
<proteinExistence type="predicted"/>
<keyword evidence="2" id="KW-1185">Reference proteome</keyword>
<evidence type="ECO:0000313" key="1">
    <source>
        <dbReference type="EMBL" id="GBM79702.1"/>
    </source>
</evidence>
<organism evidence="1 2">
    <name type="scientific">Araneus ventricosus</name>
    <name type="common">Orbweaver spider</name>
    <name type="synonym">Epeira ventricosa</name>
    <dbReference type="NCBI Taxonomy" id="182803"/>
    <lineage>
        <taxon>Eukaryota</taxon>
        <taxon>Metazoa</taxon>
        <taxon>Ecdysozoa</taxon>
        <taxon>Arthropoda</taxon>
        <taxon>Chelicerata</taxon>
        <taxon>Arachnida</taxon>
        <taxon>Araneae</taxon>
        <taxon>Araneomorphae</taxon>
        <taxon>Entelegynae</taxon>
        <taxon>Araneoidea</taxon>
        <taxon>Araneidae</taxon>
        <taxon>Araneus</taxon>
    </lineage>
</organism>
<accession>A0A4Y2IS31</accession>
<sequence length="90" mass="10639">MHIYSLSNNKLSQQMPVFTRLKEQFGAEWKYALPVMPARKDSKECSHLVRHLHATVKPDRHRTIQLGLIFRSSFQTKFFLLAHRVQTTFL</sequence>
<name>A0A4Y2IS31_ARAVE</name>
<comment type="caution">
    <text evidence="1">The sequence shown here is derived from an EMBL/GenBank/DDBJ whole genome shotgun (WGS) entry which is preliminary data.</text>
</comment>
<dbReference type="EMBL" id="BGPR01002837">
    <property type="protein sequence ID" value="GBM79702.1"/>
    <property type="molecule type" value="Genomic_DNA"/>
</dbReference>
<reference evidence="1 2" key="1">
    <citation type="journal article" date="2019" name="Sci. Rep.">
        <title>Orb-weaving spider Araneus ventricosus genome elucidates the spidroin gene catalogue.</title>
        <authorList>
            <person name="Kono N."/>
            <person name="Nakamura H."/>
            <person name="Ohtoshi R."/>
            <person name="Moran D.A.P."/>
            <person name="Shinohara A."/>
            <person name="Yoshida Y."/>
            <person name="Fujiwara M."/>
            <person name="Mori M."/>
            <person name="Tomita M."/>
            <person name="Arakawa K."/>
        </authorList>
    </citation>
    <scope>NUCLEOTIDE SEQUENCE [LARGE SCALE GENOMIC DNA]</scope>
</reference>
<gene>
    <name evidence="1" type="ORF">AVEN_27356_1</name>
</gene>